<dbReference type="AlphaFoldDB" id="A0A0F8VQ45"/>
<name>A0A0F8VQ45_9ZZZZ</name>
<comment type="caution">
    <text evidence="1">The sequence shown here is derived from an EMBL/GenBank/DDBJ whole genome shotgun (WGS) entry which is preliminary data.</text>
</comment>
<organism evidence="1">
    <name type="scientific">marine sediment metagenome</name>
    <dbReference type="NCBI Taxonomy" id="412755"/>
    <lineage>
        <taxon>unclassified sequences</taxon>
        <taxon>metagenomes</taxon>
        <taxon>ecological metagenomes</taxon>
    </lineage>
</organism>
<proteinExistence type="predicted"/>
<evidence type="ECO:0000313" key="1">
    <source>
        <dbReference type="EMBL" id="KKK46412.1"/>
    </source>
</evidence>
<dbReference type="EMBL" id="LAZR01070010">
    <property type="protein sequence ID" value="KKK46412.1"/>
    <property type="molecule type" value="Genomic_DNA"/>
</dbReference>
<reference evidence="1" key="1">
    <citation type="journal article" date="2015" name="Nature">
        <title>Complex archaea that bridge the gap between prokaryotes and eukaryotes.</title>
        <authorList>
            <person name="Spang A."/>
            <person name="Saw J.H."/>
            <person name="Jorgensen S.L."/>
            <person name="Zaremba-Niedzwiedzka K."/>
            <person name="Martijn J."/>
            <person name="Lind A.E."/>
            <person name="van Eijk R."/>
            <person name="Schleper C."/>
            <person name="Guy L."/>
            <person name="Ettema T.J."/>
        </authorList>
    </citation>
    <scope>NUCLEOTIDE SEQUENCE</scope>
</reference>
<sequence>MSKENVYGLDELTSIENFRDSVRFDVTPDIIFKSRFITHETKEQAYRETHGFMFYIDYMEDVAPTLMLMKTKELRSSTVGRVEGVPVGLLEAAVNREGVKDYSGMYPLDDAVIGWIKKELGITS</sequence>
<gene>
    <name evidence="1" type="ORF">LCGC14_3163940</name>
</gene>
<accession>A0A0F8VQ45</accession>
<protein>
    <submittedName>
        <fullName evidence="1">Uncharacterized protein</fullName>
    </submittedName>
</protein>